<keyword evidence="3" id="KW-1185">Reference proteome</keyword>
<evidence type="ECO:0000313" key="2">
    <source>
        <dbReference type="EMBL" id="GMS90309.1"/>
    </source>
</evidence>
<protein>
    <recommendedName>
        <fullName evidence="4">C2H2-type domain-containing protein</fullName>
    </recommendedName>
</protein>
<comment type="caution">
    <text evidence="2">The sequence shown here is derived from an EMBL/GenBank/DDBJ whole genome shotgun (WGS) entry which is preliminary data.</text>
</comment>
<proteinExistence type="predicted"/>
<dbReference type="Proteomes" id="UP001432027">
    <property type="component" value="Unassembled WGS sequence"/>
</dbReference>
<reference evidence="2" key="1">
    <citation type="submission" date="2023-10" db="EMBL/GenBank/DDBJ databases">
        <title>Genome assembly of Pristionchus species.</title>
        <authorList>
            <person name="Yoshida K."/>
            <person name="Sommer R.J."/>
        </authorList>
    </citation>
    <scope>NUCLEOTIDE SEQUENCE</scope>
    <source>
        <strain evidence="2">RS0144</strain>
    </source>
</reference>
<name>A0AAV5TC70_9BILA</name>
<accession>A0AAV5TC70</accession>
<sequence length="112" mass="12933">MTEPKEEHVELFPLENEESPELLNDEKNARPSRDAPQPLKFTHLIPSQAVAQKRLSSDKGSSQSESMMKYPLISKGSDPELECPQCELRTRCENSMMIHLNLKHYYNTIEFL</sequence>
<evidence type="ECO:0000256" key="1">
    <source>
        <dbReference type="SAM" id="MobiDB-lite"/>
    </source>
</evidence>
<dbReference type="AlphaFoldDB" id="A0AAV5TC70"/>
<feature type="compositionally biased region" description="Basic and acidic residues" evidence="1">
    <location>
        <begin position="1"/>
        <end position="10"/>
    </location>
</feature>
<gene>
    <name evidence="2" type="ORF">PENTCL1PPCAC_12484</name>
</gene>
<dbReference type="EMBL" id="BTSX01000003">
    <property type="protein sequence ID" value="GMS90309.1"/>
    <property type="molecule type" value="Genomic_DNA"/>
</dbReference>
<organism evidence="2 3">
    <name type="scientific">Pristionchus entomophagus</name>
    <dbReference type="NCBI Taxonomy" id="358040"/>
    <lineage>
        <taxon>Eukaryota</taxon>
        <taxon>Metazoa</taxon>
        <taxon>Ecdysozoa</taxon>
        <taxon>Nematoda</taxon>
        <taxon>Chromadorea</taxon>
        <taxon>Rhabditida</taxon>
        <taxon>Rhabditina</taxon>
        <taxon>Diplogasteromorpha</taxon>
        <taxon>Diplogasteroidea</taxon>
        <taxon>Neodiplogasteridae</taxon>
        <taxon>Pristionchus</taxon>
    </lineage>
</organism>
<evidence type="ECO:0000313" key="3">
    <source>
        <dbReference type="Proteomes" id="UP001432027"/>
    </source>
</evidence>
<feature type="region of interest" description="Disordered" evidence="1">
    <location>
        <begin position="1"/>
        <end position="74"/>
    </location>
</feature>
<evidence type="ECO:0008006" key="4">
    <source>
        <dbReference type="Google" id="ProtNLM"/>
    </source>
</evidence>
<feature type="compositionally biased region" description="Basic and acidic residues" evidence="1">
    <location>
        <begin position="24"/>
        <end position="33"/>
    </location>
</feature>